<evidence type="ECO:0000313" key="1">
    <source>
        <dbReference type="EMBL" id="GAG89798.1"/>
    </source>
</evidence>
<dbReference type="AlphaFoldDB" id="X1C003"/>
<accession>X1C003</accession>
<comment type="caution">
    <text evidence="1">The sequence shown here is derived from an EMBL/GenBank/DDBJ whole genome shotgun (WGS) entry which is preliminary data.</text>
</comment>
<proteinExistence type="predicted"/>
<gene>
    <name evidence="1" type="ORF">S01H4_23051</name>
</gene>
<organism evidence="1">
    <name type="scientific">marine sediment metagenome</name>
    <dbReference type="NCBI Taxonomy" id="412755"/>
    <lineage>
        <taxon>unclassified sequences</taxon>
        <taxon>metagenomes</taxon>
        <taxon>ecological metagenomes</taxon>
    </lineage>
</organism>
<feature type="non-terminal residue" evidence="1">
    <location>
        <position position="1"/>
    </location>
</feature>
<reference evidence="1" key="1">
    <citation type="journal article" date="2014" name="Front. Microbiol.">
        <title>High frequency of phylogenetically diverse reductive dehalogenase-homologous genes in deep subseafloor sedimentary metagenomes.</title>
        <authorList>
            <person name="Kawai M."/>
            <person name="Futagami T."/>
            <person name="Toyoda A."/>
            <person name="Takaki Y."/>
            <person name="Nishi S."/>
            <person name="Hori S."/>
            <person name="Arai W."/>
            <person name="Tsubouchi T."/>
            <person name="Morono Y."/>
            <person name="Uchiyama I."/>
            <person name="Ito T."/>
            <person name="Fujiyama A."/>
            <person name="Inagaki F."/>
            <person name="Takami H."/>
        </authorList>
    </citation>
    <scope>NUCLEOTIDE SEQUENCE</scope>
    <source>
        <strain evidence="1">Expedition CK06-06</strain>
    </source>
</reference>
<dbReference type="EMBL" id="BART01010646">
    <property type="protein sequence ID" value="GAG89798.1"/>
    <property type="molecule type" value="Genomic_DNA"/>
</dbReference>
<sequence length="166" mass="19629">YNYRVEICLYSQPNSWFTGFITKLPEKGTDKIQHYSGYGYVKQLSWIRVNEVDTAEEVADIIEDTVNDYLVPNTDIQKNSDKLDTPIYAMASTIYWERVTALDMFQRLQQLAGDYEFGIDEERDFYFREIDSLIREKFWIGKHLTKFKASEDQEAIRNKLYVKCGD</sequence>
<protein>
    <submittedName>
        <fullName evidence="1">Uncharacterized protein</fullName>
    </submittedName>
</protein>
<name>X1C003_9ZZZZ</name>